<dbReference type="CDD" id="cd00090">
    <property type="entry name" value="HTH_ARSR"/>
    <property type="match status" value="1"/>
</dbReference>
<keyword evidence="3" id="KW-1185">Reference proteome</keyword>
<dbReference type="RefSeq" id="WP_014147888.1">
    <property type="nucleotide sequence ID" value="NC_016112.1"/>
</dbReference>
<dbReference type="GO" id="GO:0006355">
    <property type="term" value="P:regulation of DNA-templated transcription"/>
    <property type="evidence" value="ECO:0007669"/>
    <property type="project" value="UniProtKB-ARBA"/>
</dbReference>
<dbReference type="InterPro" id="IPR036388">
    <property type="entry name" value="WH-like_DNA-bd_sf"/>
</dbReference>
<evidence type="ECO:0000259" key="1">
    <source>
        <dbReference type="Pfam" id="PF08279"/>
    </source>
</evidence>
<dbReference type="Proteomes" id="UP000008315">
    <property type="component" value="Chromosome"/>
</dbReference>
<dbReference type="InterPro" id="IPR013196">
    <property type="entry name" value="HTH_11"/>
</dbReference>
<name>G4SX37_META2</name>
<dbReference type="EMBL" id="FO082060">
    <property type="protein sequence ID" value="CCE23092.1"/>
    <property type="molecule type" value="Genomic_DNA"/>
</dbReference>
<dbReference type="PATRIC" id="fig|271065.3.peg.1442"/>
<dbReference type="KEGG" id="mah:MEALZ_1404"/>
<dbReference type="SUPFAM" id="SSF46785">
    <property type="entry name" value="Winged helix' DNA-binding domain"/>
    <property type="match status" value="1"/>
</dbReference>
<dbReference type="STRING" id="1091494.MEALZ_1404"/>
<feature type="domain" description="Helix-turn-helix type 11" evidence="1">
    <location>
        <begin position="8"/>
        <end position="49"/>
    </location>
</feature>
<dbReference type="InterPro" id="IPR011991">
    <property type="entry name" value="ArsR-like_HTH"/>
</dbReference>
<dbReference type="InterPro" id="IPR036390">
    <property type="entry name" value="WH_DNA-bd_sf"/>
</dbReference>
<evidence type="ECO:0000313" key="2">
    <source>
        <dbReference type="EMBL" id="CCE23092.1"/>
    </source>
</evidence>
<reference evidence="3" key="1">
    <citation type="journal article" date="2012" name="J. Bacteriol.">
        <title>Genome sequence of the haloalkaliphilic methanotrophic bacterium Methylomicrobium alcaliphilum 20Z.</title>
        <authorList>
            <person name="Vuilleumier S."/>
            <person name="Khmelenina V.N."/>
            <person name="Bringel F."/>
            <person name="Reshetnikov A.S."/>
            <person name="Lajus A."/>
            <person name="Mangenot S."/>
            <person name="Rouy Z."/>
            <person name="Op den Camp H.J."/>
            <person name="Jetten M.S."/>
            <person name="Dispirito A.A."/>
            <person name="Dunfield P."/>
            <person name="Klotz M.G."/>
            <person name="Semrau J.D."/>
            <person name="Stein L.Y."/>
            <person name="Barbe V."/>
            <person name="Medigue C."/>
            <person name="Trotsenko Y.A."/>
            <person name="Kalyuzhnaya M.G."/>
        </authorList>
    </citation>
    <scope>NUCLEOTIDE SEQUENCE [LARGE SCALE GENOMIC DNA]</scope>
    <source>
        <strain evidence="3">DSM 19304 / NCIMB 14124 / VKM B-2133 / 20Z</strain>
    </source>
</reference>
<dbReference type="Pfam" id="PF08279">
    <property type="entry name" value="HTH_11"/>
    <property type="match status" value="1"/>
</dbReference>
<dbReference type="HOGENOM" id="CLU_078469_3_1_6"/>
<accession>G4SX37</accession>
<evidence type="ECO:0000313" key="3">
    <source>
        <dbReference type="Proteomes" id="UP000008315"/>
    </source>
</evidence>
<sequence length="214" mass="24143">MDKQIGSRQEQILKLLLTAETGLSINELAAELSISRNAVTQHISSLERKQLICETAQFNNTGGRPSRSYRLTEQTRKGLPKQYAWFSDLLLSELAVELGSEALQKVIWKLGVEQARLLKAQFAGKDLEQTLPALIEAMENLGYHPELERQHGQISIKVSHCVYHELAQRHPELCRFDQALITTVLSRPIEQTACVAKMDCVCRFSVDVSELSRL</sequence>
<dbReference type="Gene3D" id="1.10.10.10">
    <property type="entry name" value="Winged helix-like DNA-binding domain superfamily/Winged helix DNA-binding domain"/>
    <property type="match status" value="1"/>
</dbReference>
<proteinExistence type="predicted"/>
<organism evidence="2 3">
    <name type="scientific">Methylotuvimicrobium alcaliphilum (strain DSM 19304 / NCIMB 14124 / VKM B-2133 / 20Z)</name>
    <name type="common">Methylomicrobium alcaliphilum</name>
    <dbReference type="NCBI Taxonomy" id="1091494"/>
    <lineage>
        <taxon>Bacteria</taxon>
        <taxon>Pseudomonadati</taxon>
        <taxon>Pseudomonadota</taxon>
        <taxon>Gammaproteobacteria</taxon>
        <taxon>Methylococcales</taxon>
        <taxon>Methylococcaceae</taxon>
        <taxon>Methylotuvimicrobium</taxon>
    </lineage>
</organism>
<protein>
    <submittedName>
        <fullName evidence="2">Transcriptional regulator</fullName>
    </submittedName>
</protein>
<dbReference type="AlphaFoldDB" id="G4SX37"/>
<gene>
    <name evidence="2" type="ordered locus">MEALZ_1404</name>
</gene>